<dbReference type="Proteomes" id="UP001326110">
    <property type="component" value="Chromosome"/>
</dbReference>
<reference evidence="2 3" key="1">
    <citation type="submission" date="2023-11" db="EMBL/GenBank/DDBJ databases">
        <title>MicrobeMod: A computational toolkit for identifying prokaryotic methylation and restriction-modification with nanopore sequencing.</title>
        <authorList>
            <person name="Crits-Christoph A."/>
            <person name="Kang S.C."/>
            <person name="Lee H."/>
            <person name="Ostrov N."/>
        </authorList>
    </citation>
    <scope>NUCLEOTIDE SEQUENCE [LARGE SCALE GENOMIC DNA]</scope>
    <source>
        <strain evidence="2 3">ATCC 25935</strain>
    </source>
</reference>
<keyword evidence="3" id="KW-1185">Reference proteome</keyword>
<dbReference type="EMBL" id="CP140152">
    <property type="protein sequence ID" value="WQH06715.1"/>
    <property type="molecule type" value="Genomic_DNA"/>
</dbReference>
<dbReference type="GeneID" id="43162574"/>
<keyword evidence="1" id="KW-0472">Membrane</keyword>
<sequence length="227" mass="24142">MSQQINLFNPIFLKQKKIFTAVPMAEALGAIVLGTLLMTWYASHNVAQLEQRAASGKTLLAERERRLQDANRQFAPRQKSAALATGLAQAQAELAALRRVEEFIKQGTLGNSAGYAAYFRAFARQNVTGLWLTGVTITGAGTGIGLQGRALQPTLIPQYIGRLKTEPVMQGKTFASLDIGRPDVAAAPVISPTSSTAGQPVSAQPATSITAAPYVQFSLQSTGVQAK</sequence>
<protein>
    <submittedName>
        <fullName evidence="2">MSHA biogenesis protein MshI</fullName>
    </submittedName>
</protein>
<evidence type="ECO:0000313" key="3">
    <source>
        <dbReference type="Proteomes" id="UP001326110"/>
    </source>
</evidence>
<name>A0ABZ0Y3V3_9BURK</name>
<evidence type="ECO:0000256" key="1">
    <source>
        <dbReference type="SAM" id="Phobius"/>
    </source>
</evidence>
<dbReference type="RefSeq" id="WP_019920722.1">
    <property type="nucleotide sequence ID" value="NZ_CP140152.1"/>
</dbReference>
<gene>
    <name evidence="2" type="ORF">SR858_10435</name>
</gene>
<keyword evidence="1" id="KW-0812">Transmembrane</keyword>
<accession>A0ABZ0Y3V3</accession>
<organism evidence="2 3">
    <name type="scientific">Duganella zoogloeoides</name>
    <dbReference type="NCBI Taxonomy" id="75659"/>
    <lineage>
        <taxon>Bacteria</taxon>
        <taxon>Pseudomonadati</taxon>
        <taxon>Pseudomonadota</taxon>
        <taxon>Betaproteobacteria</taxon>
        <taxon>Burkholderiales</taxon>
        <taxon>Oxalobacteraceae</taxon>
        <taxon>Telluria group</taxon>
        <taxon>Duganella</taxon>
    </lineage>
</organism>
<evidence type="ECO:0000313" key="2">
    <source>
        <dbReference type="EMBL" id="WQH06715.1"/>
    </source>
</evidence>
<proteinExistence type="predicted"/>
<keyword evidence="1" id="KW-1133">Transmembrane helix</keyword>
<feature type="transmembrane region" description="Helical" evidence="1">
    <location>
        <begin position="21"/>
        <end position="42"/>
    </location>
</feature>